<dbReference type="AlphaFoldDB" id="A0AA35VKJ1"/>
<evidence type="ECO:0000313" key="2">
    <source>
        <dbReference type="EMBL" id="CAI6100604.1"/>
    </source>
</evidence>
<proteinExistence type="predicted"/>
<name>A0AA35VKJ1_9HYPO</name>
<evidence type="ECO:0000256" key="1">
    <source>
        <dbReference type="SAM" id="MobiDB-lite"/>
    </source>
</evidence>
<organism evidence="2 3">
    <name type="scientific">Clonostachys chloroleuca</name>
    <dbReference type="NCBI Taxonomy" id="1926264"/>
    <lineage>
        <taxon>Eukaryota</taxon>
        <taxon>Fungi</taxon>
        <taxon>Dikarya</taxon>
        <taxon>Ascomycota</taxon>
        <taxon>Pezizomycotina</taxon>
        <taxon>Sordariomycetes</taxon>
        <taxon>Hypocreomycetidae</taxon>
        <taxon>Hypocreales</taxon>
        <taxon>Bionectriaceae</taxon>
        <taxon>Clonostachys</taxon>
    </lineage>
</organism>
<comment type="caution">
    <text evidence="2">The sequence shown here is derived from an EMBL/GenBank/DDBJ whole genome shotgun (WGS) entry which is preliminary data.</text>
</comment>
<reference evidence="2" key="1">
    <citation type="submission" date="2023-01" db="EMBL/GenBank/DDBJ databases">
        <authorList>
            <person name="Piombo E."/>
        </authorList>
    </citation>
    <scope>NUCLEOTIDE SEQUENCE</scope>
</reference>
<dbReference type="EMBL" id="CABFNP030001344">
    <property type="protein sequence ID" value="CAI6100604.1"/>
    <property type="molecule type" value="Genomic_DNA"/>
</dbReference>
<sequence length="79" mass="8839">MLNPRGLIRPGKEYGRRPRNSTRPVSANKNSTKFEDVFFGVSWLVWATIQSAPPLSTKMTRILVRSLRESAEDSGGFTA</sequence>
<gene>
    <name evidence="2" type="ORF">CCHLO57077_00015521</name>
</gene>
<feature type="region of interest" description="Disordered" evidence="1">
    <location>
        <begin position="1"/>
        <end position="28"/>
    </location>
</feature>
<protein>
    <submittedName>
        <fullName evidence="2">Uncharacterized protein</fullName>
    </submittedName>
</protein>
<keyword evidence="3" id="KW-1185">Reference proteome</keyword>
<accession>A0AA35VKJ1</accession>
<evidence type="ECO:0000313" key="3">
    <source>
        <dbReference type="Proteomes" id="UP001160390"/>
    </source>
</evidence>
<dbReference type="Proteomes" id="UP001160390">
    <property type="component" value="Unassembled WGS sequence"/>
</dbReference>